<gene>
    <name evidence="2" type="ORF">EV192_105503</name>
</gene>
<dbReference type="RefSeq" id="WP_132119181.1">
    <property type="nucleotide sequence ID" value="NZ_SLWS01000005.1"/>
</dbReference>
<feature type="signal peptide" evidence="1">
    <location>
        <begin position="1"/>
        <end position="28"/>
    </location>
</feature>
<protein>
    <submittedName>
        <fullName evidence="2">Uncharacterized protein</fullName>
    </submittedName>
</protein>
<evidence type="ECO:0000313" key="3">
    <source>
        <dbReference type="Proteomes" id="UP000295680"/>
    </source>
</evidence>
<accession>A0A4R2JH99</accession>
<sequence length="170" mass="17784">MRTRLVSGVIGAVLAVGLTVTAVAPASAETVQQTRFIKGQTAVTVDAQAVVALDFFDVKVSVVWPASGTSPAFTFPVYGNPNDGTTELAGGLVFQANDKCADAILPVIDTNTGVVRAWVNSGRRVEVFKVDGDKLVLTAAGAQWLNSSLGFNGLFTAGFLFGTFKTTLNR</sequence>
<dbReference type="OrthoDB" id="3685684at2"/>
<proteinExistence type="predicted"/>
<comment type="caution">
    <text evidence="2">The sequence shown here is derived from an EMBL/GenBank/DDBJ whole genome shotgun (WGS) entry which is preliminary data.</text>
</comment>
<keyword evidence="3" id="KW-1185">Reference proteome</keyword>
<reference evidence="2 3" key="1">
    <citation type="submission" date="2019-03" db="EMBL/GenBank/DDBJ databases">
        <title>Genomic Encyclopedia of Type Strains, Phase IV (KMG-IV): sequencing the most valuable type-strain genomes for metagenomic binning, comparative biology and taxonomic classification.</title>
        <authorList>
            <person name="Goeker M."/>
        </authorList>
    </citation>
    <scope>NUCLEOTIDE SEQUENCE [LARGE SCALE GENOMIC DNA]</scope>
    <source>
        <strain evidence="2 3">DSM 45934</strain>
    </source>
</reference>
<evidence type="ECO:0000313" key="2">
    <source>
        <dbReference type="EMBL" id="TCO58434.1"/>
    </source>
</evidence>
<dbReference type="EMBL" id="SLWS01000005">
    <property type="protein sequence ID" value="TCO58434.1"/>
    <property type="molecule type" value="Genomic_DNA"/>
</dbReference>
<keyword evidence="1" id="KW-0732">Signal</keyword>
<dbReference type="Proteomes" id="UP000295680">
    <property type="component" value="Unassembled WGS sequence"/>
</dbReference>
<name>A0A4R2JH99_9PSEU</name>
<organism evidence="2 3">
    <name type="scientific">Actinocrispum wychmicini</name>
    <dbReference type="NCBI Taxonomy" id="1213861"/>
    <lineage>
        <taxon>Bacteria</taxon>
        <taxon>Bacillati</taxon>
        <taxon>Actinomycetota</taxon>
        <taxon>Actinomycetes</taxon>
        <taxon>Pseudonocardiales</taxon>
        <taxon>Pseudonocardiaceae</taxon>
        <taxon>Actinocrispum</taxon>
    </lineage>
</organism>
<evidence type="ECO:0000256" key="1">
    <source>
        <dbReference type="SAM" id="SignalP"/>
    </source>
</evidence>
<feature type="chain" id="PRO_5020261415" evidence="1">
    <location>
        <begin position="29"/>
        <end position="170"/>
    </location>
</feature>
<dbReference type="AlphaFoldDB" id="A0A4R2JH99"/>